<dbReference type="RefSeq" id="WP_195171375.1">
    <property type="nucleotide sequence ID" value="NZ_CP062983.1"/>
</dbReference>
<protein>
    <recommendedName>
        <fullName evidence="4">DUF3147 family protein</fullName>
    </recommendedName>
</protein>
<accession>A0A7S8IFU7</accession>
<sequence length="117" mass="12719">MIIHWERIAPVIVSILVIIAIAILREYSKVFASIAAVMPINVPLGMWIVSAGEDNPKEALATFSEALLVNIIPTIVFLVVAWQMTKAGYGLIPTVIIGYAIWGVGVLIIFALRGQFS</sequence>
<name>A0A7S8IFU7_9CHLR</name>
<dbReference type="EMBL" id="CP062983">
    <property type="protein sequence ID" value="QPC83308.1"/>
    <property type="molecule type" value="Genomic_DNA"/>
</dbReference>
<keyword evidence="1" id="KW-0812">Transmembrane</keyword>
<feature type="transmembrane region" description="Helical" evidence="1">
    <location>
        <begin position="88"/>
        <end position="112"/>
    </location>
</feature>
<keyword evidence="1" id="KW-0472">Membrane</keyword>
<dbReference type="KEGG" id="pmet:G4Y79_02720"/>
<evidence type="ECO:0008006" key="4">
    <source>
        <dbReference type="Google" id="ProtNLM"/>
    </source>
</evidence>
<organism evidence="2 3">
    <name type="scientific">Phototrophicus methaneseepsis</name>
    <dbReference type="NCBI Taxonomy" id="2710758"/>
    <lineage>
        <taxon>Bacteria</taxon>
        <taxon>Bacillati</taxon>
        <taxon>Chloroflexota</taxon>
        <taxon>Candidatus Thermofontia</taxon>
        <taxon>Phototrophicales</taxon>
        <taxon>Phototrophicaceae</taxon>
        <taxon>Phototrophicus</taxon>
    </lineage>
</organism>
<dbReference type="Proteomes" id="UP000594468">
    <property type="component" value="Chromosome"/>
</dbReference>
<evidence type="ECO:0000256" key="1">
    <source>
        <dbReference type="SAM" id="Phobius"/>
    </source>
</evidence>
<keyword evidence="3" id="KW-1185">Reference proteome</keyword>
<keyword evidence="1" id="KW-1133">Transmembrane helix</keyword>
<feature type="transmembrane region" description="Helical" evidence="1">
    <location>
        <begin position="61"/>
        <end position="82"/>
    </location>
</feature>
<dbReference type="AlphaFoldDB" id="A0A7S8IFU7"/>
<proteinExistence type="predicted"/>
<feature type="transmembrane region" description="Helical" evidence="1">
    <location>
        <begin position="30"/>
        <end position="49"/>
    </location>
</feature>
<gene>
    <name evidence="2" type="ORF">G4Y79_02720</name>
</gene>
<feature type="transmembrane region" description="Helical" evidence="1">
    <location>
        <begin position="7"/>
        <end position="24"/>
    </location>
</feature>
<evidence type="ECO:0000313" key="3">
    <source>
        <dbReference type="Proteomes" id="UP000594468"/>
    </source>
</evidence>
<reference evidence="2 3" key="1">
    <citation type="submission" date="2020-02" db="EMBL/GenBank/DDBJ databases">
        <authorList>
            <person name="Zheng R.K."/>
            <person name="Sun C.M."/>
        </authorList>
    </citation>
    <scope>NUCLEOTIDE SEQUENCE [LARGE SCALE GENOMIC DNA]</scope>
    <source>
        <strain evidence="3">rifampicinis</strain>
    </source>
</reference>
<evidence type="ECO:0000313" key="2">
    <source>
        <dbReference type="EMBL" id="QPC83308.1"/>
    </source>
</evidence>